<keyword evidence="7" id="KW-0862">Zinc</keyword>
<dbReference type="SUPFAM" id="SSF50156">
    <property type="entry name" value="PDZ domain-like"/>
    <property type="match status" value="3"/>
</dbReference>
<comment type="cofactor">
    <cofactor evidence="1">
        <name>Zn(2+)</name>
        <dbReference type="ChEBI" id="CHEBI:29105"/>
    </cofactor>
</comment>
<dbReference type="Proteomes" id="UP000002402">
    <property type="component" value="Chromosome"/>
</dbReference>
<protein>
    <submittedName>
        <fullName evidence="13">Peptidase, M50A (S2P protease) subfamily</fullName>
        <ecNumber evidence="13">3.4.24.-</ecNumber>
    </submittedName>
</protein>
<dbReference type="EMBL" id="CP000113">
    <property type="protein sequence ID" value="ABF85942.1"/>
    <property type="molecule type" value="Genomic_DNA"/>
</dbReference>
<evidence type="ECO:0000256" key="4">
    <source>
        <dbReference type="ARBA" id="ARBA00022670"/>
    </source>
</evidence>
<dbReference type="InterPro" id="IPR004387">
    <property type="entry name" value="Pept_M50_Zn"/>
</dbReference>
<dbReference type="SMART" id="SM00228">
    <property type="entry name" value="PDZ"/>
    <property type="match status" value="3"/>
</dbReference>
<dbReference type="Gene3D" id="2.30.42.10">
    <property type="match status" value="3"/>
</dbReference>
<dbReference type="InterPro" id="IPR036034">
    <property type="entry name" value="PDZ_sf"/>
</dbReference>
<keyword evidence="8 11" id="KW-1133">Transmembrane helix</keyword>
<dbReference type="NCBIfam" id="TIGR00054">
    <property type="entry name" value="RIP metalloprotease RseP"/>
    <property type="match status" value="1"/>
</dbReference>
<evidence type="ECO:0000256" key="7">
    <source>
        <dbReference type="ARBA" id="ARBA00022833"/>
    </source>
</evidence>
<evidence type="ECO:0000256" key="8">
    <source>
        <dbReference type="ARBA" id="ARBA00022989"/>
    </source>
</evidence>
<gene>
    <name evidence="13" type="ordered locus">MXAN_2557</name>
</gene>
<keyword evidence="14" id="KW-1185">Reference proteome</keyword>
<evidence type="ECO:0000313" key="14">
    <source>
        <dbReference type="Proteomes" id="UP000002402"/>
    </source>
</evidence>
<dbReference type="GO" id="GO:0016020">
    <property type="term" value="C:membrane"/>
    <property type="evidence" value="ECO:0007669"/>
    <property type="project" value="UniProtKB-SubCell"/>
</dbReference>
<feature type="domain" description="PDZ" evidence="12">
    <location>
        <begin position="299"/>
        <end position="349"/>
    </location>
</feature>
<keyword evidence="9" id="KW-0482">Metalloprotease</keyword>
<feature type="domain" description="PDZ" evidence="12">
    <location>
        <begin position="209"/>
        <end position="259"/>
    </location>
</feature>
<sequence length="555" mass="59247">MSAWAPTITVAPMLQNIGFFVILLGVLVTVHELGHFLVAKACGVKVLKFSIGFGPKLIGFTKGETEYQIALLPLGGYVKMAGDMPHEELSPEEASRGFLAQPPWKRGLIVLAGPAFNLIFPILVYFFVFLGPHQATSTYVGTVSEGMPAQAAGIRPGDRILSVDGEPVRTFNDMREAFVGRFERPVPIVLERNGQKLTLDVTPTKNVETSPIDTVERGSIGVEAVSKPPIVGVPPGSVAEQAGLRTFDRILAVNGVSVETEARFQQELDKHAEGTPLELTLRRMDSVAAGVVTGRVPSVLKLTVPKQPGVGLATVGAETSDLYLATVAPGSAAEKGGLRPGDRIIALDGEKPESFVKFSSKLNALKERSFQLTWRGADGERTETLAQAPLKTEDEMGTASSPIVLGVRNWVLSAADMPVLDEVTVHLGPGAALKQAALIVPKIVGQMVRVLGGLLVGSVPMNTVGGPIMMYQLASKSAEQGLDSFLHLMALISINLGVMNLLPIPVLDGFHLLSAAWEGIRRRPIPVRVREVANMVGLALLVLLMLLAVTNDITR</sequence>
<dbReference type="eggNOG" id="COG0750">
    <property type="taxonomic scope" value="Bacteria"/>
</dbReference>
<evidence type="ECO:0000256" key="6">
    <source>
        <dbReference type="ARBA" id="ARBA00022801"/>
    </source>
</evidence>
<feature type="transmembrane region" description="Helical" evidence="11">
    <location>
        <begin position="450"/>
        <end position="473"/>
    </location>
</feature>
<comment type="similarity">
    <text evidence="3">Belongs to the peptidase M50B family.</text>
</comment>
<dbReference type="CDD" id="cd06163">
    <property type="entry name" value="S2P-M50_PDZ_RseP-like"/>
    <property type="match status" value="1"/>
</dbReference>
<dbReference type="EnsemblBacteria" id="ABF85942">
    <property type="protein sequence ID" value="ABF85942"/>
    <property type="gene ID" value="MXAN_2557"/>
</dbReference>
<dbReference type="InterPro" id="IPR008915">
    <property type="entry name" value="Peptidase_M50"/>
</dbReference>
<evidence type="ECO:0000256" key="1">
    <source>
        <dbReference type="ARBA" id="ARBA00001947"/>
    </source>
</evidence>
<dbReference type="GO" id="GO:0006508">
    <property type="term" value="P:proteolysis"/>
    <property type="evidence" value="ECO:0007669"/>
    <property type="project" value="UniProtKB-KW"/>
</dbReference>
<evidence type="ECO:0000256" key="3">
    <source>
        <dbReference type="ARBA" id="ARBA00007931"/>
    </source>
</evidence>
<evidence type="ECO:0000313" key="13">
    <source>
        <dbReference type="EMBL" id="ABF85942.1"/>
    </source>
</evidence>
<dbReference type="Pfam" id="PF17820">
    <property type="entry name" value="PDZ_6"/>
    <property type="match status" value="3"/>
</dbReference>
<dbReference type="EC" id="3.4.24.-" evidence="13"/>
<keyword evidence="4 13" id="KW-0645">Protease</keyword>
<dbReference type="AlphaFoldDB" id="Q1D997"/>
<dbReference type="CDD" id="cd23081">
    <property type="entry name" value="cpPDZ_EcRseP-like"/>
    <property type="match status" value="1"/>
</dbReference>
<dbReference type="OrthoDB" id="9782003at2"/>
<evidence type="ECO:0000256" key="10">
    <source>
        <dbReference type="ARBA" id="ARBA00023136"/>
    </source>
</evidence>
<feature type="domain" description="PDZ" evidence="12">
    <location>
        <begin position="139"/>
        <end position="205"/>
    </location>
</feature>
<dbReference type="KEGG" id="mxa:MXAN_2557"/>
<dbReference type="InterPro" id="IPR001478">
    <property type="entry name" value="PDZ"/>
</dbReference>
<dbReference type="PANTHER" id="PTHR42837">
    <property type="entry name" value="REGULATOR OF SIGMA-E PROTEASE RSEP"/>
    <property type="match status" value="1"/>
</dbReference>
<feature type="transmembrane region" description="Helical" evidence="11">
    <location>
        <begin position="108"/>
        <end position="130"/>
    </location>
</feature>
<keyword evidence="10 11" id="KW-0472">Membrane</keyword>
<keyword evidence="5 11" id="KW-0812">Transmembrane</keyword>
<evidence type="ECO:0000256" key="11">
    <source>
        <dbReference type="SAM" id="Phobius"/>
    </source>
</evidence>
<dbReference type="GO" id="GO:0004222">
    <property type="term" value="F:metalloendopeptidase activity"/>
    <property type="evidence" value="ECO:0007669"/>
    <property type="project" value="InterPro"/>
</dbReference>
<dbReference type="Pfam" id="PF02163">
    <property type="entry name" value="Peptidase_M50"/>
    <property type="match status" value="1"/>
</dbReference>
<dbReference type="STRING" id="246197.MXAN_2557"/>
<evidence type="ECO:0000256" key="9">
    <source>
        <dbReference type="ARBA" id="ARBA00023049"/>
    </source>
</evidence>
<evidence type="ECO:0000256" key="2">
    <source>
        <dbReference type="ARBA" id="ARBA00004141"/>
    </source>
</evidence>
<proteinExistence type="inferred from homology"/>
<name>Q1D997_MYXXD</name>
<feature type="transmembrane region" description="Helical" evidence="11">
    <location>
        <begin position="532"/>
        <end position="550"/>
    </location>
</feature>
<reference evidence="13 14" key="1">
    <citation type="journal article" date="2006" name="Proc. Natl. Acad. Sci. U.S.A.">
        <title>Evolution of sensory complexity recorded in a myxobacterial genome.</title>
        <authorList>
            <person name="Goldman B.S."/>
            <person name="Nierman W.C."/>
            <person name="Kaiser D."/>
            <person name="Slater S.C."/>
            <person name="Durkin A.S."/>
            <person name="Eisen J.A."/>
            <person name="Ronning C.M."/>
            <person name="Barbazuk W.B."/>
            <person name="Blanchard M."/>
            <person name="Field C."/>
            <person name="Halling C."/>
            <person name="Hinkle G."/>
            <person name="Iartchuk O."/>
            <person name="Kim H.S."/>
            <person name="Mackenzie C."/>
            <person name="Madupu R."/>
            <person name="Miller N."/>
            <person name="Shvartsbeyn A."/>
            <person name="Sullivan S.A."/>
            <person name="Vaudin M."/>
            <person name="Wiegand R."/>
            <person name="Kaplan H.B."/>
        </authorList>
    </citation>
    <scope>NUCLEOTIDE SEQUENCE [LARGE SCALE GENOMIC DNA]</scope>
    <source>
        <strain evidence="14">DK1622</strain>
    </source>
</reference>
<evidence type="ECO:0000256" key="5">
    <source>
        <dbReference type="ARBA" id="ARBA00022692"/>
    </source>
</evidence>
<organism evidence="13 14">
    <name type="scientific">Myxococcus xanthus (strain DK1622)</name>
    <dbReference type="NCBI Taxonomy" id="246197"/>
    <lineage>
        <taxon>Bacteria</taxon>
        <taxon>Pseudomonadati</taxon>
        <taxon>Myxococcota</taxon>
        <taxon>Myxococcia</taxon>
        <taxon>Myxococcales</taxon>
        <taxon>Cystobacterineae</taxon>
        <taxon>Myxococcaceae</taxon>
        <taxon>Myxococcus</taxon>
    </lineage>
</organism>
<accession>Q1D997</accession>
<dbReference type="HOGENOM" id="CLU_025778_0_0_7"/>
<comment type="subcellular location">
    <subcellularLocation>
        <location evidence="2">Membrane</location>
        <topology evidence="2">Multi-pass membrane protein</topology>
    </subcellularLocation>
</comment>
<dbReference type="PANTHER" id="PTHR42837:SF2">
    <property type="entry name" value="MEMBRANE METALLOPROTEASE ARASP2, CHLOROPLASTIC-RELATED"/>
    <property type="match status" value="1"/>
</dbReference>
<feature type="transmembrane region" description="Helical" evidence="11">
    <location>
        <begin position="17"/>
        <end position="38"/>
    </location>
</feature>
<keyword evidence="6 13" id="KW-0378">Hydrolase</keyword>
<dbReference type="PROSITE" id="PS50106">
    <property type="entry name" value="PDZ"/>
    <property type="match status" value="3"/>
</dbReference>
<evidence type="ECO:0000259" key="12">
    <source>
        <dbReference type="PROSITE" id="PS50106"/>
    </source>
</evidence>
<dbReference type="InterPro" id="IPR041489">
    <property type="entry name" value="PDZ_6"/>
</dbReference>
<feature type="transmembrane region" description="Helical" evidence="11">
    <location>
        <begin position="485"/>
        <end position="504"/>
    </location>
</feature>